<evidence type="ECO:0000313" key="3">
    <source>
        <dbReference type="EMBL" id="GJN92621.1"/>
    </source>
</evidence>
<evidence type="ECO:0000259" key="2">
    <source>
        <dbReference type="PROSITE" id="PS50848"/>
    </source>
</evidence>
<dbReference type="SUPFAM" id="SSF55961">
    <property type="entry name" value="Bet v1-like"/>
    <property type="match status" value="1"/>
</dbReference>
<dbReference type="PANTHER" id="PTHR19308:SF14">
    <property type="entry name" value="START DOMAIN-CONTAINING PROTEIN"/>
    <property type="match status" value="1"/>
</dbReference>
<dbReference type="PROSITE" id="PS50848">
    <property type="entry name" value="START"/>
    <property type="match status" value="1"/>
</dbReference>
<evidence type="ECO:0000313" key="4">
    <source>
        <dbReference type="Proteomes" id="UP001342314"/>
    </source>
</evidence>
<dbReference type="InterPro" id="IPR051213">
    <property type="entry name" value="START_lipid_transfer"/>
</dbReference>
<accession>A0AAV5GSX9</accession>
<feature type="domain" description="START" evidence="2">
    <location>
        <begin position="60"/>
        <end position="240"/>
    </location>
</feature>
<keyword evidence="4" id="KW-1185">Reference proteome</keyword>
<name>A0AAV5GSX9_9BASI</name>
<sequence>MVLSSRLSIRSSRSARSRKSEFEYGSEFGDDDASAMDDDRSSETDFDDLARRPSGISDSSVASTSNYLDAASRAMSKLQTLHSSPDSDWKRALTQKKSGCVVYVTREKSYVSQGRTAKKSHYAPVYKGVLDIEGFAPTAVFAVMGTRKLWDDWYKEGSLVENISDDASLTYMCMKGIAGSSTRDLSLVEKVQGSPTGTICFATTSVVTPKVPRVAGRVRASIALNGWVLEPIGRGTRLSY</sequence>
<feature type="region of interest" description="Disordered" evidence="1">
    <location>
        <begin position="1"/>
        <end position="62"/>
    </location>
</feature>
<proteinExistence type="predicted"/>
<dbReference type="GO" id="GO:0008289">
    <property type="term" value="F:lipid binding"/>
    <property type="evidence" value="ECO:0007669"/>
    <property type="project" value="InterPro"/>
</dbReference>
<reference evidence="3 4" key="1">
    <citation type="submission" date="2021-12" db="EMBL/GenBank/DDBJ databases">
        <title>High titer production of polyol ester of fatty acids by Rhodotorula paludigena BS15 towards product separation-free biomass refinery.</title>
        <authorList>
            <person name="Mano J."/>
            <person name="Ono H."/>
            <person name="Tanaka T."/>
            <person name="Naito K."/>
            <person name="Sushida H."/>
            <person name="Ike M."/>
            <person name="Tokuyasu K."/>
            <person name="Kitaoka M."/>
        </authorList>
    </citation>
    <scope>NUCLEOTIDE SEQUENCE [LARGE SCALE GENOMIC DNA]</scope>
    <source>
        <strain evidence="3 4">BS15</strain>
    </source>
</reference>
<evidence type="ECO:0000256" key="1">
    <source>
        <dbReference type="SAM" id="MobiDB-lite"/>
    </source>
</evidence>
<dbReference type="InterPro" id="IPR002913">
    <property type="entry name" value="START_lipid-bd_dom"/>
</dbReference>
<dbReference type="EMBL" id="BQKY01000011">
    <property type="protein sequence ID" value="GJN92621.1"/>
    <property type="molecule type" value="Genomic_DNA"/>
</dbReference>
<protein>
    <recommendedName>
        <fullName evidence="2">START domain-containing protein</fullName>
    </recommendedName>
</protein>
<comment type="caution">
    <text evidence="3">The sequence shown here is derived from an EMBL/GenBank/DDBJ whole genome shotgun (WGS) entry which is preliminary data.</text>
</comment>
<dbReference type="Pfam" id="PF01852">
    <property type="entry name" value="START"/>
    <property type="match status" value="1"/>
</dbReference>
<feature type="compositionally biased region" description="Basic and acidic residues" evidence="1">
    <location>
        <begin position="37"/>
        <end position="51"/>
    </location>
</feature>
<dbReference type="CDD" id="cd00177">
    <property type="entry name" value="START"/>
    <property type="match status" value="1"/>
</dbReference>
<organism evidence="3 4">
    <name type="scientific">Rhodotorula paludigena</name>
    <dbReference type="NCBI Taxonomy" id="86838"/>
    <lineage>
        <taxon>Eukaryota</taxon>
        <taxon>Fungi</taxon>
        <taxon>Dikarya</taxon>
        <taxon>Basidiomycota</taxon>
        <taxon>Pucciniomycotina</taxon>
        <taxon>Microbotryomycetes</taxon>
        <taxon>Sporidiobolales</taxon>
        <taxon>Sporidiobolaceae</taxon>
        <taxon>Rhodotorula</taxon>
    </lineage>
</organism>
<feature type="compositionally biased region" description="Low complexity" evidence="1">
    <location>
        <begin position="1"/>
        <end position="14"/>
    </location>
</feature>
<dbReference type="InterPro" id="IPR023393">
    <property type="entry name" value="START-like_dom_sf"/>
</dbReference>
<dbReference type="AlphaFoldDB" id="A0AAV5GSX9"/>
<dbReference type="GO" id="GO:0005737">
    <property type="term" value="C:cytoplasm"/>
    <property type="evidence" value="ECO:0007669"/>
    <property type="project" value="UniProtKB-ARBA"/>
</dbReference>
<dbReference type="PANTHER" id="PTHR19308">
    <property type="entry name" value="PHOSPHATIDYLCHOLINE TRANSFER PROTEIN"/>
    <property type="match status" value="1"/>
</dbReference>
<dbReference type="Proteomes" id="UP001342314">
    <property type="component" value="Unassembled WGS sequence"/>
</dbReference>
<dbReference type="Gene3D" id="3.30.530.20">
    <property type="match status" value="1"/>
</dbReference>
<gene>
    <name evidence="3" type="ORF">Rhopal_005656-T1</name>
</gene>